<sequence>MNSSSVSPAPASPQPNSAPVDSSSRLIGTLKTISTVPGKCYSYFDKLTKERSHSFAFKLDQMRQVSIDISNQRRPGLFGDLIRTRNIQVILWSEDGSQQLFSIAPGDRNRETVILKSGRYLIELKTRTSQKVDYVLQLMPMKWVVLDYFVG</sequence>
<evidence type="ECO:0000313" key="2">
    <source>
        <dbReference type="EMBL" id="WNZ26066.1"/>
    </source>
</evidence>
<accession>A0AA96WPG7</accession>
<gene>
    <name evidence="2" type="ORF">HJG54_26720</name>
</gene>
<feature type="region of interest" description="Disordered" evidence="1">
    <location>
        <begin position="1"/>
        <end position="23"/>
    </location>
</feature>
<evidence type="ECO:0000256" key="1">
    <source>
        <dbReference type="SAM" id="MobiDB-lite"/>
    </source>
</evidence>
<reference evidence="2" key="1">
    <citation type="submission" date="2020-05" db="EMBL/GenBank/DDBJ databases">
        <authorList>
            <person name="Zhu T."/>
            <person name="Keshari N."/>
            <person name="Lu X."/>
        </authorList>
    </citation>
    <scope>NUCLEOTIDE SEQUENCE</scope>
    <source>
        <strain evidence="2">NK1-12</strain>
    </source>
</reference>
<organism evidence="2">
    <name type="scientific">Leptolyngbya sp. NK1-12</name>
    <dbReference type="NCBI Taxonomy" id="2547451"/>
    <lineage>
        <taxon>Bacteria</taxon>
        <taxon>Bacillati</taxon>
        <taxon>Cyanobacteriota</taxon>
        <taxon>Cyanophyceae</taxon>
        <taxon>Leptolyngbyales</taxon>
        <taxon>Leptolyngbyaceae</taxon>
        <taxon>Leptolyngbya group</taxon>
        <taxon>Leptolyngbya</taxon>
    </lineage>
</organism>
<dbReference type="EMBL" id="CP053586">
    <property type="protein sequence ID" value="WNZ26066.1"/>
    <property type="molecule type" value="Genomic_DNA"/>
</dbReference>
<protein>
    <submittedName>
        <fullName evidence="2">Uncharacterized protein</fullName>
    </submittedName>
</protein>
<name>A0AA96WPG7_9CYAN</name>
<proteinExistence type="predicted"/>
<feature type="compositionally biased region" description="Low complexity" evidence="1">
    <location>
        <begin position="1"/>
        <end position="20"/>
    </location>
</feature>
<dbReference type="RefSeq" id="WP_316432255.1">
    <property type="nucleotide sequence ID" value="NZ_CP053586.1"/>
</dbReference>
<dbReference type="AlphaFoldDB" id="A0AA96WPG7"/>